<protein>
    <submittedName>
        <fullName evidence="8">Heme exporter protein A</fullName>
    </submittedName>
</protein>
<keyword evidence="4" id="KW-0067">ATP-binding</keyword>
<dbReference type="GO" id="GO:0016887">
    <property type="term" value="F:ATP hydrolysis activity"/>
    <property type="evidence" value="ECO:0007669"/>
    <property type="project" value="InterPro"/>
</dbReference>
<dbReference type="NCBIfam" id="TIGR01189">
    <property type="entry name" value="ccmA"/>
    <property type="match status" value="1"/>
</dbReference>
<keyword evidence="9" id="KW-1185">Reference proteome</keyword>
<evidence type="ECO:0000256" key="4">
    <source>
        <dbReference type="ARBA" id="ARBA00022840"/>
    </source>
</evidence>
<dbReference type="InterPro" id="IPR005895">
    <property type="entry name" value="ABC_transptr_haem_export_CcmA"/>
</dbReference>
<dbReference type="SMART" id="SM00382">
    <property type="entry name" value="AAA"/>
    <property type="match status" value="1"/>
</dbReference>
<keyword evidence="2" id="KW-0547">Nucleotide-binding</keyword>
<dbReference type="InterPro" id="IPR017871">
    <property type="entry name" value="ABC_transporter-like_CS"/>
</dbReference>
<dbReference type="PANTHER" id="PTHR43499">
    <property type="entry name" value="ABC TRANSPORTER I FAMILY MEMBER 1"/>
    <property type="match status" value="1"/>
</dbReference>
<proteinExistence type="predicted"/>
<evidence type="ECO:0000259" key="7">
    <source>
        <dbReference type="PROSITE" id="PS50893"/>
    </source>
</evidence>
<dbReference type="InterPro" id="IPR027417">
    <property type="entry name" value="P-loop_NTPase"/>
</dbReference>
<evidence type="ECO:0000313" key="8">
    <source>
        <dbReference type="EMBL" id="SHM28870.1"/>
    </source>
</evidence>
<evidence type="ECO:0000256" key="6">
    <source>
        <dbReference type="ARBA" id="ARBA00023136"/>
    </source>
</evidence>
<dbReference type="GO" id="GO:0005524">
    <property type="term" value="F:ATP binding"/>
    <property type="evidence" value="ECO:0007669"/>
    <property type="project" value="UniProtKB-KW"/>
</dbReference>
<dbReference type="Gene3D" id="3.40.50.300">
    <property type="entry name" value="P-loop containing nucleotide triphosphate hydrolases"/>
    <property type="match status" value="1"/>
</dbReference>
<dbReference type="GO" id="GO:0017004">
    <property type="term" value="P:cytochrome complex assembly"/>
    <property type="evidence" value="ECO:0007669"/>
    <property type="project" value="UniProtKB-KW"/>
</dbReference>
<evidence type="ECO:0000313" key="9">
    <source>
        <dbReference type="Proteomes" id="UP000184444"/>
    </source>
</evidence>
<dbReference type="Proteomes" id="UP000184444">
    <property type="component" value="Unassembled WGS sequence"/>
</dbReference>
<dbReference type="RefSeq" id="WP_407670352.1">
    <property type="nucleotide sequence ID" value="NZ_FRCK01000006.1"/>
</dbReference>
<keyword evidence="5" id="KW-1278">Translocase</keyword>
<dbReference type="STRING" id="53463.SAMN05444389_106146"/>
<dbReference type="AlphaFoldDB" id="A0A1M7HK92"/>
<sequence length="212" mass="21858">MAPLLQVQGLAVSRGGRRAVEGVDFTLSSGQALILRGPNGIGKTTLLRTVAGLQPAAAGRVEADPDAIAYAAHADGLKAALTVTENLEFWRLVFGGPPIAAAIEAMDLGALVERPAAMLSAGQKRRLGLARLLVTGRKVWVLDEPTVSLDAGSVALFADAVRRHLAGGGAALMATHIDLGLPEAQVLDLGPFRAAGEPVRSRAPASFDEAFG</sequence>
<keyword evidence="1" id="KW-0813">Transport</keyword>
<gene>
    <name evidence="8" type="ORF">SAMN05444389_106146</name>
</gene>
<organism evidence="8 9">
    <name type="scientific">Paracoccus solventivorans</name>
    <dbReference type="NCBI Taxonomy" id="53463"/>
    <lineage>
        <taxon>Bacteria</taxon>
        <taxon>Pseudomonadati</taxon>
        <taxon>Pseudomonadota</taxon>
        <taxon>Alphaproteobacteria</taxon>
        <taxon>Rhodobacterales</taxon>
        <taxon>Paracoccaceae</taxon>
        <taxon>Paracoccus</taxon>
    </lineage>
</organism>
<dbReference type="EMBL" id="FRCK01000006">
    <property type="protein sequence ID" value="SHM28870.1"/>
    <property type="molecule type" value="Genomic_DNA"/>
</dbReference>
<dbReference type="GO" id="GO:0022857">
    <property type="term" value="F:transmembrane transporter activity"/>
    <property type="evidence" value="ECO:0007669"/>
    <property type="project" value="InterPro"/>
</dbReference>
<keyword evidence="3" id="KW-0201">Cytochrome c-type biogenesis</keyword>
<reference evidence="9" key="1">
    <citation type="submission" date="2016-11" db="EMBL/GenBank/DDBJ databases">
        <authorList>
            <person name="Varghese N."/>
            <person name="Submissions S."/>
        </authorList>
    </citation>
    <scope>NUCLEOTIDE SEQUENCE [LARGE SCALE GENOMIC DNA]</scope>
    <source>
        <strain evidence="9">DSM 6637</strain>
    </source>
</reference>
<dbReference type="PROSITE" id="PS00211">
    <property type="entry name" value="ABC_TRANSPORTER_1"/>
    <property type="match status" value="1"/>
</dbReference>
<feature type="domain" description="ABC transporter" evidence="7">
    <location>
        <begin position="5"/>
        <end position="208"/>
    </location>
</feature>
<dbReference type="InterPro" id="IPR003439">
    <property type="entry name" value="ABC_transporter-like_ATP-bd"/>
</dbReference>
<dbReference type="SUPFAM" id="SSF52540">
    <property type="entry name" value="P-loop containing nucleoside triphosphate hydrolases"/>
    <property type="match status" value="1"/>
</dbReference>
<dbReference type="InterPro" id="IPR003593">
    <property type="entry name" value="AAA+_ATPase"/>
</dbReference>
<dbReference type="Pfam" id="PF00005">
    <property type="entry name" value="ABC_tran"/>
    <property type="match status" value="1"/>
</dbReference>
<keyword evidence="6" id="KW-0472">Membrane</keyword>
<evidence type="ECO:0000256" key="5">
    <source>
        <dbReference type="ARBA" id="ARBA00022967"/>
    </source>
</evidence>
<evidence type="ECO:0000256" key="3">
    <source>
        <dbReference type="ARBA" id="ARBA00022748"/>
    </source>
</evidence>
<evidence type="ECO:0000256" key="2">
    <source>
        <dbReference type="ARBA" id="ARBA00022741"/>
    </source>
</evidence>
<evidence type="ECO:0000256" key="1">
    <source>
        <dbReference type="ARBA" id="ARBA00022448"/>
    </source>
</evidence>
<dbReference type="PROSITE" id="PS50893">
    <property type="entry name" value="ABC_TRANSPORTER_2"/>
    <property type="match status" value="1"/>
</dbReference>
<dbReference type="PANTHER" id="PTHR43499:SF1">
    <property type="entry name" value="ABC TRANSPORTER I FAMILY MEMBER 1"/>
    <property type="match status" value="1"/>
</dbReference>
<name>A0A1M7HK92_9RHOB</name>
<accession>A0A1M7HK92</accession>